<accession>A0A0C1R8E8</accession>
<dbReference type="AlphaFoldDB" id="A0A0C1R8E8"/>
<reference evidence="1" key="2">
    <citation type="submission" date="2019-11" db="EMBL/GenBank/DDBJ databases">
        <title>Improved Assembly of Tolypothrix boutellei genome.</title>
        <authorList>
            <person name="Sarangi A.N."/>
            <person name="Mukherjee M."/>
            <person name="Ghosh S."/>
            <person name="Singh D."/>
            <person name="Das A."/>
            <person name="Kant S."/>
            <person name="Prusty A."/>
            <person name="Tripathy S."/>
        </authorList>
    </citation>
    <scope>NUCLEOTIDE SEQUENCE</scope>
    <source>
        <strain evidence="1">VB521301</strain>
    </source>
</reference>
<evidence type="ECO:0000313" key="3">
    <source>
        <dbReference type="Proteomes" id="UP000029738"/>
    </source>
</evidence>
<keyword evidence="3" id="KW-1185">Reference proteome</keyword>
<dbReference type="Proteomes" id="UP000029738">
    <property type="component" value="Unassembled WGS sequence"/>
</dbReference>
<dbReference type="EMBL" id="JHEG02000001">
    <property type="protein sequence ID" value="KIE13844.1"/>
    <property type="molecule type" value="Genomic_DNA"/>
</dbReference>
<proteinExistence type="predicted"/>
<sequence>MEQIKERLEQNLENILKDSKEILEKYSLSNLKVIGFQVGEKTDKVKPSQAPILKDFNEVLEKRNLQDAYIIEFTIAEDSGKEGFCQIKIDGYWITVRCGR</sequence>
<evidence type="ECO:0000313" key="1">
    <source>
        <dbReference type="EMBL" id="KAF3884085.1"/>
    </source>
</evidence>
<dbReference type="EMBL" id="JHEG04000001">
    <property type="protein sequence ID" value="KAF3884085.1"/>
    <property type="molecule type" value="Genomic_DNA"/>
</dbReference>
<name>A0A0C1R8E8_9CYAN</name>
<reference evidence="2" key="1">
    <citation type="journal article" date="2015" name="Genome Announc.">
        <title>Draft Genome Sequence of Tolypothrix boutellei Strain VB521301.</title>
        <authorList>
            <person name="Chandrababunaidu M.M."/>
            <person name="Singh D."/>
            <person name="Sen D."/>
            <person name="Bhan S."/>
            <person name="Das S."/>
            <person name="Gupta A."/>
            <person name="Adhikary S.P."/>
            <person name="Tripathy S."/>
        </authorList>
    </citation>
    <scope>NUCLEOTIDE SEQUENCE</scope>
    <source>
        <strain evidence="2">VB521301</strain>
    </source>
</reference>
<comment type="caution">
    <text evidence="2">The sequence shown here is derived from an EMBL/GenBank/DDBJ whole genome shotgun (WGS) entry which is preliminary data.</text>
</comment>
<evidence type="ECO:0000313" key="2">
    <source>
        <dbReference type="EMBL" id="KIE13844.1"/>
    </source>
</evidence>
<organism evidence="2">
    <name type="scientific">Tolypothrix bouteillei VB521301</name>
    <dbReference type="NCBI Taxonomy" id="1479485"/>
    <lineage>
        <taxon>Bacteria</taxon>
        <taxon>Bacillati</taxon>
        <taxon>Cyanobacteriota</taxon>
        <taxon>Cyanophyceae</taxon>
        <taxon>Nostocales</taxon>
        <taxon>Tolypothrichaceae</taxon>
        <taxon>Tolypothrix</taxon>
    </lineage>
</organism>
<gene>
    <name evidence="2" type="ORF">DA73_0200070</name>
    <name evidence="1" type="ORF">DA73_0400000140</name>
</gene>
<protein>
    <submittedName>
        <fullName evidence="2">Uncharacterized protein</fullName>
    </submittedName>
</protein>
<dbReference type="RefSeq" id="WP_038096066.1">
    <property type="nucleotide sequence ID" value="NZ_JHEG04000001.1"/>
</dbReference>